<keyword evidence="1" id="KW-0812">Transmembrane</keyword>
<accession>A0A161LF79</accession>
<dbReference type="Proteomes" id="UP000076586">
    <property type="component" value="Unassembled WGS sequence"/>
</dbReference>
<reference evidence="3" key="1">
    <citation type="submission" date="2016-04" db="EMBL/GenBank/DDBJ databases">
        <title>Draft genome sequence of Paludibacter jiangxiensis strain NM7.</title>
        <authorList>
            <person name="Qiu Y."/>
            <person name="Matsuura N."/>
            <person name="Ohashi A."/>
            <person name="Tourlousse M.D."/>
            <person name="Sekiguchi Y."/>
        </authorList>
    </citation>
    <scope>NUCLEOTIDE SEQUENCE [LARGE SCALE GENOMIC DNA]</scope>
    <source>
        <strain evidence="3">NM7</strain>
    </source>
</reference>
<organism evidence="2 3">
    <name type="scientific">Paludibacter jiangxiensis</name>
    <dbReference type="NCBI Taxonomy" id="681398"/>
    <lineage>
        <taxon>Bacteria</taxon>
        <taxon>Pseudomonadati</taxon>
        <taxon>Bacteroidota</taxon>
        <taxon>Bacteroidia</taxon>
        <taxon>Bacteroidales</taxon>
        <taxon>Paludibacteraceae</taxon>
        <taxon>Paludibacter</taxon>
    </lineage>
</organism>
<sequence length="69" mass="8450">MLVPAWITKFKLSLYKQKGVEGKTTLQRLFLFFISYHTAISTIIYLVNYIEYFRLNKNHLIEIHYFYRL</sequence>
<keyword evidence="1" id="KW-0472">Membrane</keyword>
<dbReference type="AlphaFoldDB" id="A0A161LF79"/>
<keyword evidence="3" id="KW-1185">Reference proteome</keyword>
<evidence type="ECO:0000313" key="2">
    <source>
        <dbReference type="EMBL" id="GAT63605.1"/>
    </source>
</evidence>
<evidence type="ECO:0000256" key="1">
    <source>
        <dbReference type="SAM" id="Phobius"/>
    </source>
</evidence>
<feature type="transmembrane region" description="Helical" evidence="1">
    <location>
        <begin position="29"/>
        <end position="50"/>
    </location>
</feature>
<dbReference type="STRING" id="681398.PJIAN_4144"/>
<gene>
    <name evidence="2" type="ORF">PJIAN_4144</name>
</gene>
<proteinExistence type="predicted"/>
<dbReference type="EMBL" id="BDCR01000004">
    <property type="protein sequence ID" value="GAT63605.1"/>
    <property type="molecule type" value="Genomic_DNA"/>
</dbReference>
<evidence type="ECO:0000313" key="3">
    <source>
        <dbReference type="Proteomes" id="UP000076586"/>
    </source>
</evidence>
<comment type="caution">
    <text evidence="2">The sequence shown here is derived from an EMBL/GenBank/DDBJ whole genome shotgun (WGS) entry which is preliminary data.</text>
</comment>
<reference evidence="3" key="2">
    <citation type="journal article" date="2017" name="Genome Announc.">
        <title>Draft genome sequence of Paludibacter jiangxiensis NM7(T), a propionate-producing fermentative bacterium.</title>
        <authorList>
            <person name="Qiu Y.-L."/>
            <person name="Tourlousse D.M."/>
            <person name="Matsuura N."/>
            <person name="Ohashi A."/>
            <person name="Sekiguchi Y."/>
        </authorList>
    </citation>
    <scope>NUCLEOTIDE SEQUENCE [LARGE SCALE GENOMIC DNA]</scope>
    <source>
        <strain evidence="3">NM7</strain>
    </source>
</reference>
<protein>
    <submittedName>
        <fullName evidence="2">Uncharacterized protein</fullName>
    </submittedName>
</protein>
<keyword evidence="1" id="KW-1133">Transmembrane helix</keyword>
<name>A0A161LF79_9BACT</name>